<evidence type="ECO:0000313" key="7">
    <source>
        <dbReference type="Proteomes" id="UP000796880"/>
    </source>
</evidence>
<name>A0A8K0H220_9ROSA</name>
<reference evidence="6" key="1">
    <citation type="submission" date="2020-03" db="EMBL/GenBank/DDBJ databases">
        <title>A high-quality chromosome-level genome assembly of a woody plant with both climbing and erect habits, Rhamnella rubrinervis.</title>
        <authorList>
            <person name="Lu Z."/>
            <person name="Yang Y."/>
            <person name="Zhu X."/>
            <person name="Sun Y."/>
        </authorList>
    </citation>
    <scope>NUCLEOTIDE SEQUENCE</scope>
    <source>
        <strain evidence="6">BYM</strain>
        <tissue evidence="6">Leaf</tissue>
    </source>
</reference>
<dbReference type="Proteomes" id="UP000796880">
    <property type="component" value="Unassembled WGS sequence"/>
</dbReference>
<keyword evidence="3" id="KW-0446">Lipid-binding</keyword>
<proteinExistence type="predicted"/>
<evidence type="ECO:0000256" key="1">
    <source>
        <dbReference type="ARBA" id="ARBA00003211"/>
    </source>
</evidence>
<feature type="region of interest" description="Disordered" evidence="4">
    <location>
        <begin position="78"/>
        <end position="104"/>
    </location>
</feature>
<dbReference type="InterPro" id="IPR036312">
    <property type="entry name" value="Bifun_inhib/LTP/seed_sf"/>
</dbReference>
<feature type="domain" description="Bifunctional inhibitor/plant lipid transfer protein/seed storage helical" evidence="5">
    <location>
        <begin position="11"/>
        <end position="70"/>
    </location>
</feature>
<accession>A0A8K0H220</accession>
<organism evidence="6 7">
    <name type="scientific">Rhamnella rubrinervis</name>
    <dbReference type="NCBI Taxonomy" id="2594499"/>
    <lineage>
        <taxon>Eukaryota</taxon>
        <taxon>Viridiplantae</taxon>
        <taxon>Streptophyta</taxon>
        <taxon>Embryophyta</taxon>
        <taxon>Tracheophyta</taxon>
        <taxon>Spermatophyta</taxon>
        <taxon>Magnoliopsida</taxon>
        <taxon>eudicotyledons</taxon>
        <taxon>Gunneridae</taxon>
        <taxon>Pentapetalae</taxon>
        <taxon>rosids</taxon>
        <taxon>fabids</taxon>
        <taxon>Rosales</taxon>
        <taxon>Rhamnaceae</taxon>
        <taxon>rhamnoid group</taxon>
        <taxon>Rhamneae</taxon>
        <taxon>Rhamnella</taxon>
    </lineage>
</organism>
<keyword evidence="2" id="KW-0813">Transport</keyword>
<dbReference type="InterPro" id="IPR033872">
    <property type="entry name" value="nsLTP2"/>
</dbReference>
<evidence type="ECO:0000259" key="5">
    <source>
        <dbReference type="Pfam" id="PF00234"/>
    </source>
</evidence>
<dbReference type="AlphaFoldDB" id="A0A8K0H220"/>
<dbReference type="PANTHER" id="PTHR33214:SF44">
    <property type="entry name" value="NON-SPECIFIC LIPID TRANSFER PROTEIN GPI-ANCHORED 33"/>
    <property type="match status" value="1"/>
</dbReference>
<dbReference type="OrthoDB" id="665742at2759"/>
<gene>
    <name evidence="6" type="ORF">FNV43_RR13986</name>
</gene>
<evidence type="ECO:0000313" key="6">
    <source>
        <dbReference type="EMBL" id="KAF3444296.1"/>
    </source>
</evidence>
<evidence type="ECO:0000256" key="4">
    <source>
        <dbReference type="SAM" id="MobiDB-lite"/>
    </source>
</evidence>
<dbReference type="GO" id="GO:0008289">
    <property type="term" value="F:lipid binding"/>
    <property type="evidence" value="ECO:0007669"/>
    <property type="project" value="UniProtKB-KW"/>
</dbReference>
<dbReference type="GO" id="GO:0006869">
    <property type="term" value="P:lipid transport"/>
    <property type="evidence" value="ECO:0007669"/>
    <property type="project" value="InterPro"/>
</dbReference>
<evidence type="ECO:0000256" key="3">
    <source>
        <dbReference type="ARBA" id="ARBA00023121"/>
    </source>
</evidence>
<protein>
    <recommendedName>
        <fullName evidence="5">Bifunctional inhibitor/plant lipid transfer protein/seed storage helical domain-containing protein</fullName>
    </recommendedName>
</protein>
<dbReference type="Pfam" id="PF00234">
    <property type="entry name" value="Tryp_alpha_amyl"/>
    <property type="match status" value="1"/>
</dbReference>
<sequence>MAVAAQLCSPLEMEPCKPAIATVTPPSSICCRNVREQRPCYCEYLKDPNLDVNTPRFRRVAATCGVLCSHDFVSRETSRIGGSNDLQSEGARHLHSGDRNVDSVAGDLLPEAEGAETVFLPAPDGSKPWARHQFSRR</sequence>
<dbReference type="SUPFAM" id="SSF47699">
    <property type="entry name" value="Bifunctional inhibitor/lipid-transfer protein/seed storage 2S albumin"/>
    <property type="match status" value="1"/>
</dbReference>
<dbReference type="Gene3D" id="1.10.110.10">
    <property type="entry name" value="Plant lipid-transfer and hydrophobic proteins"/>
    <property type="match status" value="1"/>
</dbReference>
<dbReference type="PANTHER" id="PTHR33214">
    <property type="entry name" value="BIFUNCTIONAL INHIBITOR/LIPID-TRANSFER PROTEIN/SEED STORAGE 2S ALBUMIN SUPERFAMILY PROTEIN"/>
    <property type="match status" value="1"/>
</dbReference>
<dbReference type="CDD" id="cd01959">
    <property type="entry name" value="nsLTP2"/>
    <property type="match status" value="1"/>
</dbReference>
<comment type="function">
    <text evidence="1">Plant non-specific lipid-transfer proteins transfer phospholipids as well as galactolipids across membranes. May play a role in wax or cutin deposition in the cell walls of expanding epidermal cells and certain secretory tissues.</text>
</comment>
<feature type="compositionally biased region" description="Basic and acidic residues" evidence="4">
    <location>
        <begin position="90"/>
        <end position="101"/>
    </location>
</feature>
<dbReference type="InterPro" id="IPR016140">
    <property type="entry name" value="Bifunc_inhib/LTP/seed_store"/>
</dbReference>
<evidence type="ECO:0000256" key="2">
    <source>
        <dbReference type="ARBA" id="ARBA00022448"/>
    </source>
</evidence>
<keyword evidence="7" id="KW-1185">Reference proteome</keyword>
<comment type="caution">
    <text evidence="6">The sequence shown here is derived from an EMBL/GenBank/DDBJ whole genome shotgun (WGS) entry which is preliminary data.</text>
</comment>
<dbReference type="EMBL" id="VOIH02000006">
    <property type="protein sequence ID" value="KAF3444296.1"/>
    <property type="molecule type" value="Genomic_DNA"/>
</dbReference>